<dbReference type="KEGG" id="phy:AJ81_04335"/>
<sequence>MKKMVEFSLLTEEGQPFTFQDLLGDYWVIYFYPKAGTSGCTSEAQQFNELFEQFEGHIIGVSPDSTKSLSSFKEKHGLKFTLLSDSKKEFAQALGILKDGRLVRSTFIVDPWGRIRKEWINVKVDGHAQEVLEAYRKIKEEDFSINPSILQRRAFRGLRSDPIEDEKLLRLIEAAHLAPSCFNKQPWRFIVVRTKENLEKLHEALSSGNYWMKYAPALIIVHTKDEFDCQLSDDRNYALFDTGLAVGFLLVQATQMGLVAHPVAGYDPIKVKELFGLDGRIVTLIAVGKWGRFDQLNEKHLELEKSPRNRQELSHVVQLV</sequence>
<proteinExistence type="predicted"/>
<reference evidence="2 3" key="1">
    <citation type="submission" date="2014-01" db="EMBL/GenBank/DDBJ databases">
        <title>Genome sequencing of Thermotog hypogea.</title>
        <authorList>
            <person name="Zhang X."/>
            <person name="Alvare G."/>
            <person name="Fristensky B."/>
            <person name="Chen L."/>
            <person name="Suen T."/>
            <person name="Chen Q."/>
            <person name="Ma K."/>
        </authorList>
    </citation>
    <scope>NUCLEOTIDE SEQUENCE [LARGE SCALE GENOMIC DNA]</scope>
    <source>
        <strain evidence="2 3">DSM 11164</strain>
    </source>
</reference>
<feature type="domain" description="Thioredoxin" evidence="1">
    <location>
        <begin position="1"/>
        <end position="140"/>
    </location>
</feature>
<dbReference type="InterPro" id="IPR013766">
    <property type="entry name" value="Thioredoxin_domain"/>
</dbReference>
<name>A0A0X1KQU0_9THEM</name>
<protein>
    <submittedName>
        <fullName evidence="2">Nitroreductase</fullName>
    </submittedName>
</protein>
<dbReference type="SUPFAM" id="SSF52833">
    <property type="entry name" value="Thioredoxin-like"/>
    <property type="match status" value="1"/>
</dbReference>
<dbReference type="AlphaFoldDB" id="A0A0X1KQU0"/>
<dbReference type="PROSITE" id="PS51352">
    <property type="entry name" value="THIOREDOXIN_2"/>
    <property type="match status" value="1"/>
</dbReference>
<dbReference type="InterPro" id="IPR000415">
    <property type="entry name" value="Nitroreductase-like"/>
</dbReference>
<dbReference type="STRING" id="1123384.AJ81_04335"/>
<dbReference type="CDD" id="cd03017">
    <property type="entry name" value="PRX_BCP"/>
    <property type="match status" value="1"/>
</dbReference>
<accession>A0A0X1KQU0</accession>
<dbReference type="PANTHER" id="PTHR23026:SF100">
    <property type="entry name" value="NITROREDUCTASE"/>
    <property type="match status" value="1"/>
</dbReference>
<keyword evidence="3" id="KW-1185">Reference proteome</keyword>
<dbReference type="GO" id="GO:0016209">
    <property type="term" value="F:antioxidant activity"/>
    <property type="evidence" value="ECO:0007669"/>
    <property type="project" value="InterPro"/>
</dbReference>
<dbReference type="InterPro" id="IPR000866">
    <property type="entry name" value="AhpC/TSA"/>
</dbReference>
<dbReference type="InterPro" id="IPR029479">
    <property type="entry name" value="Nitroreductase"/>
</dbReference>
<gene>
    <name evidence="2" type="ORF">AJ81_04335</name>
</gene>
<dbReference type="EMBL" id="CP007141">
    <property type="protein sequence ID" value="AJC73560.1"/>
    <property type="molecule type" value="Genomic_DNA"/>
</dbReference>
<dbReference type="Gene3D" id="3.40.109.10">
    <property type="entry name" value="NADH Oxidase"/>
    <property type="match status" value="1"/>
</dbReference>
<dbReference type="GO" id="GO:0016491">
    <property type="term" value="F:oxidoreductase activity"/>
    <property type="evidence" value="ECO:0007669"/>
    <property type="project" value="InterPro"/>
</dbReference>
<dbReference type="CDD" id="cd02138">
    <property type="entry name" value="TdsD-like"/>
    <property type="match status" value="1"/>
</dbReference>
<evidence type="ECO:0000259" key="1">
    <source>
        <dbReference type="PROSITE" id="PS51352"/>
    </source>
</evidence>
<dbReference type="PANTHER" id="PTHR23026">
    <property type="entry name" value="NADPH NITROREDUCTASE"/>
    <property type="match status" value="1"/>
</dbReference>
<dbReference type="Pfam" id="PF00578">
    <property type="entry name" value="AhpC-TSA"/>
    <property type="match status" value="1"/>
</dbReference>
<dbReference type="PATRIC" id="fig|1123384.7.peg.848"/>
<dbReference type="Pfam" id="PF00881">
    <property type="entry name" value="Nitroreductase"/>
    <property type="match status" value="2"/>
</dbReference>
<dbReference type="SUPFAM" id="SSF55469">
    <property type="entry name" value="FMN-dependent nitroreductase-like"/>
    <property type="match status" value="1"/>
</dbReference>
<dbReference type="InterPro" id="IPR036249">
    <property type="entry name" value="Thioredoxin-like_sf"/>
</dbReference>
<evidence type="ECO:0000313" key="2">
    <source>
        <dbReference type="EMBL" id="AJC73560.1"/>
    </source>
</evidence>
<dbReference type="Gene3D" id="3.40.30.10">
    <property type="entry name" value="Glutaredoxin"/>
    <property type="match status" value="1"/>
</dbReference>
<dbReference type="Proteomes" id="UP000077469">
    <property type="component" value="Chromosome"/>
</dbReference>
<dbReference type="PaxDb" id="1123384-AJ81_04335"/>
<evidence type="ECO:0000313" key="3">
    <source>
        <dbReference type="Proteomes" id="UP000077469"/>
    </source>
</evidence>
<dbReference type="InterPro" id="IPR050627">
    <property type="entry name" value="Nitroreductase/BluB"/>
</dbReference>
<organism evidence="2 3">
    <name type="scientific">Pseudothermotoga hypogea DSM 11164 = NBRC 106472</name>
    <dbReference type="NCBI Taxonomy" id="1123384"/>
    <lineage>
        <taxon>Bacteria</taxon>
        <taxon>Thermotogati</taxon>
        <taxon>Thermotogota</taxon>
        <taxon>Thermotogae</taxon>
        <taxon>Thermotogales</taxon>
        <taxon>Thermotogaceae</taxon>
        <taxon>Pseudothermotoga</taxon>
    </lineage>
</organism>